<comment type="cofactor">
    <cofactor evidence="1">
        <name>Mg(2+)</name>
        <dbReference type="ChEBI" id="CHEBI:18420"/>
    </cofactor>
</comment>
<keyword evidence="8" id="KW-0547">Nucleotide-binding</keyword>
<keyword evidence="12" id="KW-0630">Potassium</keyword>
<keyword evidence="11 16" id="KW-0460">Magnesium</keyword>
<comment type="pathway">
    <text evidence="3 16">Carbohydrate degradation; glycolysis; pyruvate from D-glyceraldehyde 3-phosphate: step 5/5.</text>
</comment>
<accession>A0A2N1JEG5</accession>
<protein>
    <recommendedName>
        <fullName evidence="16 17">Multifunctional fusion protein</fullName>
    </recommendedName>
    <domain>
        <recommendedName>
            <fullName evidence="16">Pyruvate kinase</fullName>
            <ecNumber evidence="16">2.7.1.40</ecNumber>
        </recommendedName>
    </domain>
    <domain>
        <recommendedName>
            <fullName evidence="17">Mediator of RNA polymerase II transcription subunit 5</fullName>
        </recommendedName>
        <alternativeName>
            <fullName evidence="17">Mediator complex subunit 5</fullName>
        </alternativeName>
    </domain>
</protein>
<evidence type="ECO:0000256" key="3">
    <source>
        <dbReference type="ARBA" id="ARBA00004997"/>
    </source>
</evidence>
<dbReference type="GO" id="GO:0016592">
    <property type="term" value="C:mediator complex"/>
    <property type="evidence" value="ECO:0007669"/>
    <property type="project" value="InterPro"/>
</dbReference>
<dbReference type="Pfam" id="PF02887">
    <property type="entry name" value="PK_C"/>
    <property type="match status" value="1"/>
</dbReference>
<evidence type="ECO:0000256" key="5">
    <source>
        <dbReference type="ARBA" id="ARBA00011881"/>
    </source>
</evidence>
<dbReference type="FunFam" id="3.40.1380.20:FF:000001">
    <property type="entry name" value="Pyruvate kinase"/>
    <property type="match status" value="1"/>
</dbReference>
<gene>
    <name evidence="20" type="primary">PYK1</name>
    <name evidence="17" type="synonym">MED5</name>
    <name evidence="20" type="ORF">MVES_001382</name>
</gene>
<feature type="domain" description="Pyruvate kinase C-terminal" evidence="19">
    <location>
        <begin position="993"/>
        <end position="1114"/>
    </location>
</feature>
<comment type="subunit">
    <text evidence="5">Homotetramer.</text>
</comment>
<evidence type="ECO:0000256" key="8">
    <source>
        <dbReference type="ARBA" id="ARBA00022741"/>
    </source>
</evidence>
<evidence type="ECO:0000256" key="2">
    <source>
        <dbReference type="ARBA" id="ARBA00001958"/>
    </source>
</evidence>
<dbReference type="PROSITE" id="PS00110">
    <property type="entry name" value="PYRUVATE_KINASE"/>
    <property type="match status" value="1"/>
</dbReference>
<dbReference type="Pfam" id="PF00224">
    <property type="entry name" value="PK"/>
    <property type="match status" value="1"/>
</dbReference>
<sequence length="1132" mass="124364">MIPPVPEPEPETILLVHALAGGTLPWDSKCAITHALLETRLAYANSDLGDVRLAFYAELLVAMAHAACICLQADTETGSAWRAIIGGVLPPLFLYLERLYASVQPVQLTLEGVITAFIELHPPVAHWAELERVQGPMLREHIIQCMDAYGLLAIEHSAWAAQQGPVKPDDIVHGASTDVLQYMQRVETQIEARGALAPLAVQASTDPTRQLCFAHVITKKLLAWAAGGAEMERVAALCDALAQRGVCDALLLYCTRGMLTRTLLLIIEQLNESQWQDGVALEWIADVLLLTQRLAKGDMAACLAAAPQSMRLFLLHDKTPVVVGGALCDSSGALLERWCAALVGSDGVSDELLQASSPKTMYQLAPAITYLLIEAHALKLIDKSALHSALSYFLQAPLRYTLPCILFWLMQQVRRSLATAVYLQLADVHLEMLLALFRAASFPDTVRTILREPMLDLLQHERIASHPDAAPIHAQLEQAALPRPIVWPCGALEKAIAFNAQYERHAADAALVYTGDLGNRTYLALAAIQHMDTKSTRLLAAVLAMALPQPPLQWSTSHLAILIVRAWNTAAATHKEIQNMAHVMVASAVLAWQMRDGVAAVQLLAETLANIADHSPPSQSSQLVWFASMNPIDFKVDNFSIICTIGPKTNTIPMLHKLRNTGMNIGTHGTHEYFQSVIDNSHQVEREAPGRPLAFALDTKGPEMRTGVMIDEKDVNVEEGHEFIVTTDEKYADKCSAEHLYIDYKKLPQMVKPDRIIYIDDGILALRVLSIEGTDVHVVSINNGTLSSRKGVNLPLTEVDLPAVSDKDRRDLEFAREHQLDMVFASFIRSKNDIITIREILGEKGAHIRIIAKIENHQGLQNFDEILDAADGIMVARGDLGIEIPAPQVFLAQKMIISRCNIVGKPVICATQMLESMTVNNRPTRAEVSDVANAVVDGADCVMLSGETAKGMYPTEAVKMMAETTYIAEQTLAYQALFNEMRALTRVPTNTNETIALVAVSASLEQKAGAILLMSTSGNTARLVSKYKPQCPILMVTRNAYTARSCHLYRGTYPFHYPLPHPDHNSKWQEDVDNRVKFGLSEALKLHIIRKDDVVIAIQGWRGGKGHTNSLRILTVPSSTEGYMLEDTTATV</sequence>
<comment type="function">
    <text evidence="17">Component of the Mediator complex, a coactivator involved in the regulated transcription of nearly all RNA polymerase II-dependent genes. Mediator functions as a bridge to convey information from gene-specific regulatory proteins to the basal RNA polymerase II transcription machinery. Mediator is recruited to promoters by direct interactions with regulatory proteins and serves as a scaffold for the assembly of a functional preinitiation complex with RNA polymerase II and the general transcription factors.</text>
</comment>
<dbReference type="NCBIfam" id="TIGR01064">
    <property type="entry name" value="pyruv_kin"/>
    <property type="match status" value="1"/>
</dbReference>
<dbReference type="InterPro" id="IPR015793">
    <property type="entry name" value="Pyrv_Knase_brl"/>
</dbReference>
<evidence type="ECO:0000259" key="18">
    <source>
        <dbReference type="Pfam" id="PF00224"/>
    </source>
</evidence>
<name>A0A2N1JEG5_9BASI</name>
<evidence type="ECO:0000256" key="4">
    <source>
        <dbReference type="ARBA" id="ARBA00008663"/>
    </source>
</evidence>
<dbReference type="GO" id="GO:0004743">
    <property type="term" value="F:pyruvate kinase activity"/>
    <property type="evidence" value="ECO:0007669"/>
    <property type="project" value="UniProtKB-EC"/>
</dbReference>
<evidence type="ECO:0000256" key="12">
    <source>
        <dbReference type="ARBA" id="ARBA00022958"/>
    </source>
</evidence>
<dbReference type="InterPro" id="IPR018209">
    <property type="entry name" value="Pyrv_Knase_AS"/>
</dbReference>
<dbReference type="GO" id="GO:0006357">
    <property type="term" value="P:regulation of transcription by RNA polymerase II"/>
    <property type="evidence" value="ECO:0007669"/>
    <property type="project" value="InterPro"/>
</dbReference>
<dbReference type="GO" id="GO:0000287">
    <property type="term" value="F:magnesium ion binding"/>
    <property type="evidence" value="ECO:0007669"/>
    <property type="project" value="InterPro"/>
</dbReference>
<dbReference type="Gene3D" id="3.20.20.60">
    <property type="entry name" value="Phosphoenolpyruvate-binding domains"/>
    <property type="match status" value="1"/>
</dbReference>
<comment type="subcellular location">
    <subcellularLocation>
        <location evidence="17">Nucleus</location>
    </subcellularLocation>
</comment>
<evidence type="ECO:0000256" key="7">
    <source>
        <dbReference type="ARBA" id="ARBA00022723"/>
    </source>
</evidence>
<keyword evidence="14" id="KW-0670">Pyruvate</keyword>
<dbReference type="NCBIfam" id="NF004491">
    <property type="entry name" value="PRK05826.1"/>
    <property type="match status" value="1"/>
</dbReference>
<dbReference type="InterPro" id="IPR040442">
    <property type="entry name" value="Pyrv_kinase-like_dom_sf"/>
</dbReference>
<dbReference type="InterPro" id="IPR015813">
    <property type="entry name" value="Pyrv/PenolPyrv_kinase-like_dom"/>
</dbReference>
<dbReference type="EC" id="2.7.1.40" evidence="16"/>
<keyword evidence="7" id="KW-0479">Metal-binding</keyword>
<evidence type="ECO:0000256" key="11">
    <source>
        <dbReference type="ARBA" id="ARBA00022842"/>
    </source>
</evidence>
<dbReference type="FunFam" id="3.20.20.60:FF:000025">
    <property type="entry name" value="Pyruvate kinase"/>
    <property type="match status" value="1"/>
</dbReference>
<dbReference type="EMBL" id="KZ454988">
    <property type="protein sequence ID" value="PKI84933.1"/>
    <property type="molecule type" value="Genomic_DNA"/>
</dbReference>
<dbReference type="STRING" id="2020962.A0A2N1JEG5"/>
<dbReference type="InterPro" id="IPR011037">
    <property type="entry name" value="Pyrv_Knase-like_insert_dom_sf"/>
</dbReference>
<keyword evidence="6 16" id="KW-0808">Transferase</keyword>
<reference evidence="20 21" key="1">
    <citation type="submission" date="2017-10" db="EMBL/GenBank/DDBJ databases">
        <title>A novel species of cold-tolerant Malassezia isolated from bats.</title>
        <authorList>
            <person name="Lorch J.M."/>
            <person name="Palmer J.M."/>
            <person name="Vanderwolf K.J."/>
            <person name="Schmidt K.Z."/>
            <person name="Verant M.L."/>
            <person name="Weller T.J."/>
            <person name="Blehert D.S."/>
        </authorList>
    </citation>
    <scope>NUCLEOTIDE SEQUENCE [LARGE SCALE GENOMIC DNA]</scope>
    <source>
        <strain evidence="20 21">NWHC:44797-103</strain>
    </source>
</reference>
<feature type="domain" description="Pyruvate kinase barrel" evidence="18">
    <location>
        <begin position="639"/>
        <end position="958"/>
    </location>
</feature>
<dbReference type="Pfam" id="PF08689">
    <property type="entry name" value="Med5"/>
    <property type="match status" value="1"/>
</dbReference>
<comment type="cofactor">
    <cofactor evidence="2">
        <name>K(+)</name>
        <dbReference type="ChEBI" id="CHEBI:29103"/>
    </cofactor>
</comment>
<keyword evidence="10" id="KW-0067">ATP-binding</keyword>
<evidence type="ECO:0000256" key="16">
    <source>
        <dbReference type="RuleBase" id="RU000504"/>
    </source>
</evidence>
<dbReference type="GO" id="GO:0005524">
    <property type="term" value="F:ATP binding"/>
    <property type="evidence" value="ECO:0007669"/>
    <property type="project" value="UniProtKB-KW"/>
</dbReference>
<dbReference type="UniPathway" id="UPA00109">
    <property type="reaction ID" value="UER00188"/>
</dbReference>
<dbReference type="InterPro" id="IPR001697">
    <property type="entry name" value="Pyr_Knase"/>
</dbReference>
<dbReference type="GO" id="GO:0003712">
    <property type="term" value="F:transcription coregulator activity"/>
    <property type="evidence" value="ECO:0007669"/>
    <property type="project" value="InterPro"/>
</dbReference>
<dbReference type="InterPro" id="IPR015795">
    <property type="entry name" value="Pyrv_Knase_C"/>
</dbReference>
<evidence type="ECO:0000256" key="13">
    <source>
        <dbReference type="ARBA" id="ARBA00023152"/>
    </source>
</evidence>
<evidence type="ECO:0000256" key="6">
    <source>
        <dbReference type="ARBA" id="ARBA00022679"/>
    </source>
</evidence>
<keyword evidence="9 16" id="KW-0418">Kinase</keyword>
<dbReference type="CDD" id="cd00288">
    <property type="entry name" value="Pyruvate_Kinase"/>
    <property type="match status" value="1"/>
</dbReference>
<keyword evidence="17" id="KW-0539">Nucleus</keyword>
<keyword evidence="17" id="KW-0804">Transcription</keyword>
<dbReference type="InterPro" id="IPR014801">
    <property type="entry name" value="Mediator_Med5_fun"/>
</dbReference>
<dbReference type="SUPFAM" id="SSF51621">
    <property type="entry name" value="Phosphoenolpyruvate/pyruvate domain"/>
    <property type="match status" value="1"/>
</dbReference>
<evidence type="ECO:0000256" key="10">
    <source>
        <dbReference type="ARBA" id="ARBA00022840"/>
    </source>
</evidence>
<keyword evidence="17" id="KW-0010">Activator</keyword>
<dbReference type="SUPFAM" id="SSF50800">
    <property type="entry name" value="PK beta-barrel domain-like"/>
    <property type="match status" value="1"/>
</dbReference>
<dbReference type="OrthoDB" id="108365at2759"/>
<evidence type="ECO:0000256" key="9">
    <source>
        <dbReference type="ARBA" id="ARBA00022777"/>
    </source>
</evidence>
<evidence type="ECO:0000256" key="14">
    <source>
        <dbReference type="ARBA" id="ARBA00023317"/>
    </source>
</evidence>
<dbReference type="Proteomes" id="UP000232875">
    <property type="component" value="Unassembled WGS sequence"/>
</dbReference>
<dbReference type="Gene3D" id="2.40.33.10">
    <property type="entry name" value="PK beta-barrel domain-like"/>
    <property type="match status" value="1"/>
</dbReference>
<dbReference type="PRINTS" id="PR01050">
    <property type="entry name" value="PYRUVTKNASE"/>
</dbReference>
<evidence type="ECO:0000256" key="15">
    <source>
        <dbReference type="ARBA" id="ARBA00048152"/>
    </source>
</evidence>
<comment type="similarity">
    <text evidence="17">Belongs to the Mediator complex subunit 5 family.</text>
</comment>
<dbReference type="GO" id="GO:0030955">
    <property type="term" value="F:potassium ion binding"/>
    <property type="evidence" value="ECO:0007669"/>
    <property type="project" value="InterPro"/>
</dbReference>
<keyword evidence="17" id="KW-0805">Transcription regulation</keyword>
<dbReference type="PANTHER" id="PTHR11817">
    <property type="entry name" value="PYRUVATE KINASE"/>
    <property type="match status" value="1"/>
</dbReference>
<dbReference type="FunFam" id="2.40.33.10:FF:000001">
    <property type="entry name" value="Pyruvate kinase"/>
    <property type="match status" value="1"/>
</dbReference>
<evidence type="ECO:0000259" key="19">
    <source>
        <dbReference type="Pfam" id="PF02887"/>
    </source>
</evidence>
<comment type="catalytic activity">
    <reaction evidence="15 16">
        <text>pyruvate + ATP = phosphoenolpyruvate + ADP + H(+)</text>
        <dbReference type="Rhea" id="RHEA:18157"/>
        <dbReference type="ChEBI" id="CHEBI:15361"/>
        <dbReference type="ChEBI" id="CHEBI:15378"/>
        <dbReference type="ChEBI" id="CHEBI:30616"/>
        <dbReference type="ChEBI" id="CHEBI:58702"/>
        <dbReference type="ChEBI" id="CHEBI:456216"/>
        <dbReference type="EC" id="2.7.1.40"/>
    </reaction>
</comment>
<dbReference type="Gene3D" id="3.40.1380.20">
    <property type="entry name" value="Pyruvate kinase, C-terminal domain"/>
    <property type="match status" value="1"/>
</dbReference>
<organism evidence="20 21">
    <name type="scientific">Malassezia vespertilionis</name>
    <dbReference type="NCBI Taxonomy" id="2020962"/>
    <lineage>
        <taxon>Eukaryota</taxon>
        <taxon>Fungi</taxon>
        <taxon>Dikarya</taxon>
        <taxon>Basidiomycota</taxon>
        <taxon>Ustilaginomycotina</taxon>
        <taxon>Malasseziomycetes</taxon>
        <taxon>Malasseziales</taxon>
        <taxon>Malasseziaceae</taxon>
        <taxon>Malassezia</taxon>
    </lineage>
</organism>
<evidence type="ECO:0000313" key="21">
    <source>
        <dbReference type="Proteomes" id="UP000232875"/>
    </source>
</evidence>
<evidence type="ECO:0000313" key="20">
    <source>
        <dbReference type="EMBL" id="PKI84933.1"/>
    </source>
</evidence>
<dbReference type="AlphaFoldDB" id="A0A2N1JEG5"/>
<proteinExistence type="inferred from homology"/>
<comment type="subunit">
    <text evidence="17">Component of the Mediator complex.</text>
</comment>
<dbReference type="InterPro" id="IPR036918">
    <property type="entry name" value="Pyrv_Knase_C_sf"/>
</dbReference>
<keyword evidence="13 16" id="KW-0324">Glycolysis</keyword>
<keyword evidence="21" id="KW-1185">Reference proteome</keyword>
<dbReference type="InterPro" id="IPR015806">
    <property type="entry name" value="Pyrv_Knase_insert_dom_sf"/>
</dbReference>
<comment type="similarity">
    <text evidence="4 16">Belongs to the pyruvate kinase family.</text>
</comment>
<dbReference type="GO" id="GO:0016301">
    <property type="term" value="F:kinase activity"/>
    <property type="evidence" value="ECO:0007669"/>
    <property type="project" value="UniProtKB-KW"/>
</dbReference>
<dbReference type="SUPFAM" id="SSF52935">
    <property type="entry name" value="PK C-terminal domain-like"/>
    <property type="match status" value="1"/>
</dbReference>
<evidence type="ECO:0000256" key="1">
    <source>
        <dbReference type="ARBA" id="ARBA00001946"/>
    </source>
</evidence>
<evidence type="ECO:0000256" key="17">
    <source>
        <dbReference type="RuleBase" id="RU364142"/>
    </source>
</evidence>